<keyword evidence="12" id="KW-1185">Reference proteome</keyword>
<accession>A0A2Z6DYB6</accession>
<dbReference type="NCBIfam" id="NF033858">
    <property type="entry name" value="ABC2_perm_RbbA"/>
    <property type="match status" value="1"/>
</dbReference>
<evidence type="ECO:0000313" key="12">
    <source>
        <dbReference type="Proteomes" id="UP000262004"/>
    </source>
</evidence>
<feature type="transmembrane region" description="Helical" evidence="8">
    <location>
        <begin position="756"/>
        <end position="779"/>
    </location>
</feature>
<dbReference type="Pfam" id="PF00005">
    <property type="entry name" value="ABC_tran"/>
    <property type="match status" value="2"/>
</dbReference>
<feature type="domain" description="ABC transporter" evidence="9">
    <location>
        <begin position="291"/>
        <end position="521"/>
    </location>
</feature>
<proteinExistence type="predicted"/>
<dbReference type="PROSITE" id="PS51012">
    <property type="entry name" value="ABC_TM2"/>
    <property type="match status" value="1"/>
</dbReference>
<evidence type="ECO:0000256" key="3">
    <source>
        <dbReference type="ARBA" id="ARBA00022741"/>
    </source>
</evidence>
<dbReference type="SMART" id="SM00382">
    <property type="entry name" value="AAA"/>
    <property type="match status" value="2"/>
</dbReference>
<dbReference type="GO" id="GO:0140359">
    <property type="term" value="F:ABC-type transporter activity"/>
    <property type="evidence" value="ECO:0007669"/>
    <property type="project" value="InterPro"/>
</dbReference>
<dbReference type="PANTHER" id="PTHR43038">
    <property type="entry name" value="ATP-BINDING CASSETTE, SUB-FAMILY H, MEMBER 1"/>
    <property type="match status" value="1"/>
</dbReference>
<feature type="domain" description="ABC transmembrane type-2" evidence="10">
    <location>
        <begin position="723"/>
        <end position="949"/>
    </location>
</feature>
<name>A0A2Z6DYB6_HYDTE</name>
<feature type="region of interest" description="Disordered" evidence="7">
    <location>
        <begin position="531"/>
        <end position="575"/>
    </location>
</feature>
<dbReference type="InterPro" id="IPR017871">
    <property type="entry name" value="ABC_transporter-like_CS"/>
</dbReference>
<dbReference type="PROSITE" id="PS50893">
    <property type="entry name" value="ABC_TRANSPORTER_2"/>
    <property type="match status" value="2"/>
</dbReference>
<feature type="transmembrane region" description="Helical" evidence="8">
    <location>
        <begin position="835"/>
        <end position="857"/>
    </location>
</feature>
<dbReference type="AlphaFoldDB" id="A0A2Z6DYB6"/>
<feature type="transmembrane region" description="Helical" evidence="8">
    <location>
        <begin position="864"/>
        <end position="884"/>
    </location>
</feature>
<dbReference type="GO" id="GO:0016887">
    <property type="term" value="F:ATP hydrolysis activity"/>
    <property type="evidence" value="ECO:0007669"/>
    <property type="project" value="InterPro"/>
</dbReference>
<organism evidence="11 12">
    <name type="scientific">Hydrogenophilus thermoluteolus</name>
    <name type="common">Pseudomonas hydrogenothermophila</name>
    <dbReference type="NCBI Taxonomy" id="297"/>
    <lineage>
        <taxon>Bacteria</taxon>
        <taxon>Pseudomonadati</taxon>
        <taxon>Pseudomonadota</taxon>
        <taxon>Hydrogenophilia</taxon>
        <taxon>Hydrogenophilales</taxon>
        <taxon>Hydrogenophilaceae</taxon>
        <taxon>Hydrogenophilus</taxon>
    </lineage>
</organism>
<dbReference type="Gene3D" id="3.40.50.300">
    <property type="entry name" value="P-loop containing nucleotide triphosphate hydrolases"/>
    <property type="match status" value="2"/>
</dbReference>
<evidence type="ECO:0000256" key="5">
    <source>
        <dbReference type="ARBA" id="ARBA00022989"/>
    </source>
</evidence>
<dbReference type="OrthoDB" id="9776369at2"/>
<feature type="transmembrane region" description="Helical" evidence="8">
    <location>
        <begin position="928"/>
        <end position="946"/>
    </location>
</feature>
<evidence type="ECO:0000256" key="7">
    <source>
        <dbReference type="SAM" id="MobiDB-lite"/>
    </source>
</evidence>
<dbReference type="Pfam" id="PF12698">
    <property type="entry name" value="ABC2_membrane_3"/>
    <property type="match status" value="1"/>
</dbReference>
<reference evidence="11 12" key="1">
    <citation type="submission" date="2018-04" db="EMBL/GenBank/DDBJ databases">
        <title>Complete genome sequence of Hydrogenophilus thermoluteolus TH-1.</title>
        <authorList>
            <person name="Arai H."/>
        </authorList>
    </citation>
    <scope>NUCLEOTIDE SEQUENCE [LARGE SCALE GENOMIC DNA]</scope>
    <source>
        <strain evidence="11 12">TH-1</strain>
    </source>
</reference>
<dbReference type="PROSITE" id="PS00211">
    <property type="entry name" value="ABC_TRANSPORTER_1"/>
    <property type="match status" value="1"/>
</dbReference>
<evidence type="ECO:0000259" key="9">
    <source>
        <dbReference type="PROSITE" id="PS50893"/>
    </source>
</evidence>
<evidence type="ECO:0000256" key="8">
    <source>
        <dbReference type="SAM" id="Phobius"/>
    </source>
</evidence>
<dbReference type="InterPro" id="IPR003439">
    <property type="entry name" value="ABC_transporter-like_ATP-bd"/>
</dbReference>
<dbReference type="CDD" id="cd03230">
    <property type="entry name" value="ABC_DR_subfamily_A"/>
    <property type="match status" value="2"/>
</dbReference>
<dbReference type="PANTHER" id="PTHR43038:SF4">
    <property type="entry name" value="RIBOSOME-ASSOCIATED ATPASE"/>
    <property type="match status" value="1"/>
</dbReference>
<sequence>MHAEAATDQPLIVLRNVTHRYGETVALSVPELTLPPARTYGVIGPDGVGKSTLLGLLATAKRLQHGTIRFDGYDLHVRQDRQRLQERIAYMPQGLGKNLYPTLSVWENVTHFADLFALTEPYRSQTIERLLTATDLWRFRDRPAGKLSGGMKQKLSLCCALINDPDWLILDEPTTGVDPLSRRRFWNLITQFQAERPQLRVIVATAYMEEAERFAHLLALYGGRIIGQGDAEALKQATHTQSLEAAFARLMTHAHDDRTVSRTPSSETASITPREAHEEAPSTADERPIVIAAEGLTQRFGDFTAVDHVSFAIREGEIFGFLGSNGCGKTTTMKMLTGLLPPTEGESRLFGKPLAPNDLATRRLVGYMTQQFSLYQELSVEPNLWLHARIFQMPEHEAHERIESLLSQFDLTRYRDHTAESLPLGVKQRLSLAVAVLHRPKILILDEPTSGVDPVARDQFWALLYTLSRRERVTIFLSTHFMNEAMRCDRISLMHAGKVLIQDTPDRIIAHYQADSLETAFIRALEAEEAQRGEAAPPTARVQNENPSPARMAEQAPNRIEPQRQSTDSDSMRRRQPRFSLRRLASVAKRESRELMRDPIRLLFALLGAVVLMFVLASGISLDVDRLPVVVYDADQSTESHDYIAQLDATREFEVIGTAPTLDALQAALQNGSAAVGYAFPPGFGADLHRGRRVELGVWIDGSMPFRGETARGYALAVHQAILAQWQQLSRGVDATLPIQLAVRYRYNPELRSVNAMAPAVIPLLLIFIPAILTALAVVREKELGSIVNLYVTPLRRAEFLVGKQLPYIAVSFVAFLLLLVQTRWGYGVPLKGDLLFLAAATLLYLLATTSFGLLISTVTRTQVAALFGTAILTMLPSIEFSGLTTPVSASEGIARWIGEGFPVSHYLTISRGVITKALDGETLAHELIWLALFTLVTSAVAIWRLPKQEA</sequence>
<feature type="transmembrane region" description="Helical" evidence="8">
    <location>
        <begin position="602"/>
        <end position="622"/>
    </location>
</feature>
<evidence type="ECO:0000256" key="6">
    <source>
        <dbReference type="ARBA" id="ARBA00023136"/>
    </source>
</evidence>
<feature type="domain" description="ABC transporter" evidence="9">
    <location>
        <begin position="12"/>
        <end position="247"/>
    </location>
</feature>
<gene>
    <name evidence="11" type="ORF">HPTL_1074</name>
</gene>
<dbReference type="RefSeq" id="WP_119335079.1">
    <property type="nucleotide sequence ID" value="NZ_AP018558.1"/>
</dbReference>
<keyword evidence="5 8" id="KW-1133">Transmembrane helix</keyword>
<dbReference type="GO" id="GO:0005524">
    <property type="term" value="F:ATP binding"/>
    <property type="evidence" value="ECO:0007669"/>
    <property type="project" value="UniProtKB-KW"/>
</dbReference>
<dbReference type="InterPro" id="IPR047651">
    <property type="entry name" value="ABC2_perm_RbbA"/>
</dbReference>
<evidence type="ECO:0000313" key="11">
    <source>
        <dbReference type="EMBL" id="BBD77338.1"/>
    </source>
</evidence>
<evidence type="ECO:0000259" key="10">
    <source>
        <dbReference type="PROSITE" id="PS51012"/>
    </source>
</evidence>
<keyword evidence="3" id="KW-0547">Nucleotide-binding</keyword>
<dbReference type="InterPro" id="IPR047817">
    <property type="entry name" value="ABC2_TM_bact-type"/>
</dbReference>
<dbReference type="InterPro" id="IPR013525">
    <property type="entry name" value="ABC2_TM"/>
</dbReference>
<protein>
    <submittedName>
        <fullName evidence="11">Multidrug ABC transporter ATP-binding protein</fullName>
    </submittedName>
</protein>
<dbReference type="InterPro" id="IPR003593">
    <property type="entry name" value="AAA+_ATPase"/>
</dbReference>
<comment type="subcellular location">
    <subcellularLocation>
        <location evidence="1">Membrane</location>
        <topology evidence="1">Multi-pass membrane protein</topology>
    </subcellularLocation>
</comment>
<dbReference type="EMBL" id="AP018558">
    <property type="protein sequence ID" value="BBD77338.1"/>
    <property type="molecule type" value="Genomic_DNA"/>
</dbReference>
<evidence type="ECO:0000256" key="1">
    <source>
        <dbReference type="ARBA" id="ARBA00004141"/>
    </source>
</evidence>
<evidence type="ECO:0000256" key="2">
    <source>
        <dbReference type="ARBA" id="ARBA00022692"/>
    </source>
</evidence>
<feature type="compositionally biased region" description="Basic and acidic residues" evidence="7">
    <location>
        <begin position="274"/>
        <end position="287"/>
    </location>
</feature>
<dbReference type="InterPro" id="IPR027417">
    <property type="entry name" value="P-loop_NTPase"/>
</dbReference>
<dbReference type="KEGG" id="htl:HPTL_1074"/>
<keyword evidence="2 8" id="KW-0812">Transmembrane</keyword>
<dbReference type="Proteomes" id="UP000262004">
    <property type="component" value="Chromosome"/>
</dbReference>
<dbReference type="SUPFAM" id="SSF52540">
    <property type="entry name" value="P-loop containing nucleoside triphosphate hydrolases"/>
    <property type="match status" value="2"/>
</dbReference>
<feature type="transmembrane region" description="Helical" evidence="8">
    <location>
        <begin position="806"/>
        <end position="823"/>
    </location>
</feature>
<feature type="compositionally biased region" description="Polar residues" evidence="7">
    <location>
        <begin position="261"/>
        <end position="271"/>
    </location>
</feature>
<keyword evidence="4 11" id="KW-0067">ATP-binding</keyword>
<feature type="region of interest" description="Disordered" evidence="7">
    <location>
        <begin position="254"/>
        <end position="287"/>
    </location>
</feature>
<keyword evidence="6 8" id="KW-0472">Membrane</keyword>
<evidence type="ECO:0000256" key="4">
    <source>
        <dbReference type="ARBA" id="ARBA00022840"/>
    </source>
</evidence>
<dbReference type="GO" id="GO:0016020">
    <property type="term" value="C:membrane"/>
    <property type="evidence" value="ECO:0007669"/>
    <property type="project" value="UniProtKB-SubCell"/>
</dbReference>
<dbReference type="Gene3D" id="3.40.1710.10">
    <property type="entry name" value="abc type-2 transporter like domain"/>
    <property type="match status" value="1"/>
</dbReference>